<keyword evidence="3" id="KW-1185">Reference proteome</keyword>
<keyword evidence="1" id="KW-0812">Transmembrane</keyword>
<feature type="transmembrane region" description="Helical" evidence="1">
    <location>
        <begin position="144"/>
        <end position="163"/>
    </location>
</feature>
<comment type="caution">
    <text evidence="2">The sequence shown here is derived from an EMBL/GenBank/DDBJ whole genome shotgun (WGS) entry which is preliminary data.</text>
</comment>
<dbReference type="AlphaFoldDB" id="A0A0V7ZYJ9"/>
<dbReference type="Proteomes" id="UP000053372">
    <property type="component" value="Unassembled WGS sequence"/>
</dbReference>
<gene>
    <name evidence="2" type="ORF">BC008_35295</name>
</gene>
<keyword evidence="1" id="KW-1133">Transmembrane helix</keyword>
<keyword evidence="1" id="KW-0472">Membrane</keyword>
<protein>
    <submittedName>
        <fullName evidence="2">Uncharacterized protein</fullName>
    </submittedName>
</protein>
<feature type="transmembrane region" description="Helical" evidence="1">
    <location>
        <begin position="12"/>
        <end position="34"/>
    </location>
</feature>
<name>A0A0V7ZYJ9_9CYAN</name>
<reference evidence="2 3" key="1">
    <citation type="journal article" date="2015" name="Genome Announc.">
        <title>Draft Genome of the Euendolithic (true boring) Cyanobacterium Mastigocoleus testarum strain BC008.</title>
        <authorList>
            <person name="Guida B.S."/>
            <person name="Garcia-Pichel F."/>
        </authorList>
    </citation>
    <scope>NUCLEOTIDE SEQUENCE [LARGE SCALE GENOMIC DNA]</scope>
    <source>
        <strain evidence="2 3">BC008</strain>
    </source>
</reference>
<evidence type="ECO:0000313" key="2">
    <source>
        <dbReference type="EMBL" id="KST69391.1"/>
    </source>
</evidence>
<sequence>MQNSTWRLKDYVFAAFMTIGMVIAVLIVGPLAAFFPGLQLVAWGPFGGIFMTIGMARLQRKGSVALMIVPLALLLGAISPAITLYLAATSLLTELIIFFRGNYHSKGNRLLGNIVFFGSAAPLGLLIAAYMVGGKFAQLLTQPWIFVVMGIASCATGAIGWWLGELVIKQLKQAGKLDADL</sequence>
<evidence type="ECO:0000313" key="3">
    <source>
        <dbReference type="Proteomes" id="UP000053372"/>
    </source>
</evidence>
<proteinExistence type="predicted"/>
<accession>A0A0V7ZYJ9</accession>
<dbReference type="RefSeq" id="WP_036266123.1">
    <property type="nucleotide sequence ID" value="NZ_LMTZ01000024.1"/>
</dbReference>
<feature type="transmembrane region" description="Helical" evidence="1">
    <location>
        <begin position="110"/>
        <end position="132"/>
    </location>
</feature>
<feature type="transmembrane region" description="Helical" evidence="1">
    <location>
        <begin position="65"/>
        <end position="98"/>
    </location>
</feature>
<dbReference type="EMBL" id="LMTZ01000024">
    <property type="protein sequence ID" value="KST69391.1"/>
    <property type="molecule type" value="Genomic_DNA"/>
</dbReference>
<evidence type="ECO:0000256" key="1">
    <source>
        <dbReference type="SAM" id="Phobius"/>
    </source>
</evidence>
<organism evidence="2 3">
    <name type="scientific">Mastigocoleus testarum BC008</name>
    <dbReference type="NCBI Taxonomy" id="371196"/>
    <lineage>
        <taxon>Bacteria</taxon>
        <taxon>Bacillati</taxon>
        <taxon>Cyanobacteriota</taxon>
        <taxon>Cyanophyceae</taxon>
        <taxon>Nostocales</taxon>
        <taxon>Hapalosiphonaceae</taxon>
        <taxon>Mastigocoleus</taxon>
    </lineage>
</organism>
<dbReference type="OrthoDB" id="530295at2"/>